<dbReference type="Pfam" id="PF13391">
    <property type="entry name" value="HNH_2"/>
    <property type="match status" value="1"/>
</dbReference>
<dbReference type="OrthoDB" id="2142759at2759"/>
<evidence type="ECO:0000313" key="3">
    <source>
        <dbReference type="Proteomes" id="UP000250266"/>
    </source>
</evidence>
<evidence type="ECO:0000259" key="1">
    <source>
        <dbReference type="Pfam" id="PF13391"/>
    </source>
</evidence>
<evidence type="ECO:0000313" key="2">
    <source>
        <dbReference type="EMBL" id="OCK85902.1"/>
    </source>
</evidence>
<proteinExistence type="predicted"/>
<reference evidence="2 3" key="1">
    <citation type="journal article" date="2016" name="Nat. Commun.">
        <title>Ectomycorrhizal ecology is imprinted in the genome of the dominant symbiotic fungus Cenococcum geophilum.</title>
        <authorList>
            <consortium name="DOE Joint Genome Institute"/>
            <person name="Peter M."/>
            <person name="Kohler A."/>
            <person name="Ohm R.A."/>
            <person name="Kuo A."/>
            <person name="Krutzmann J."/>
            <person name="Morin E."/>
            <person name="Arend M."/>
            <person name="Barry K.W."/>
            <person name="Binder M."/>
            <person name="Choi C."/>
            <person name="Clum A."/>
            <person name="Copeland A."/>
            <person name="Grisel N."/>
            <person name="Haridas S."/>
            <person name="Kipfer T."/>
            <person name="LaButti K."/>
            <person name="Lindquist E."/>
            <person name="Lipzen A."/>
            <person name="Maire R."/>
            <person name="Meier B."/>
            <person name="Mihaltcheva S."/>
            <person name="Molinier V."/>
            <person name="Murat C."/>
            <person name="Poggeler S."/>
            <person name="Quandt C.A."/>
            <person name="Sperisen C."/>
            <person name="Tritt A."/>
            <person name="Tisserant E."/>
            <person name="Crous P.W."/>
            <person name="Henrissat B."/>
            <person name="Nehls U."/>
            <person name="Egli S."/>
            <person name="Spatafora J.W."/>
            <person name="Grigoriev I.V."/>
            <person name="Martin F.M."/>
        </authorList>
    </citation>
    <scope>NUCLEOTIDE SEQUENCE [LARGE SCALE GENOMIC DNA]</scope>
    <source>
        <strain evidence="2 3">CBS 459.81</strain>
    </source>
</reference>
<keyword evidence="3" id="KW-1185">Reference proteome</keyword>
<dbReference type="InterPro" id="IPR003615">
    <property type="entry name" value="HNH_nuc"/>
</dbReference>
<dbReference type="Proteomes" id="UP000250266">
    <property type="component" value="Unassembled WGS sequence"/>
</dbReference>
<organism evidence="2 3">
    <name type="scientific">Lepidopterella palustris CBS 459.81</name>
    <dbReference type="NCBI Taxonomy" id="1314670"/>
    <lineage>
        <taxon>Eukaryota</taxon>
        <taxon>Fungi</taxon>
        <taxon>Dikarya</taxon>
        <taxon>Ascomycota</taxon>
        <taxon>Pezizomycotina</taxon>
        <taxon>Dothideomycetes</taxon>
        <taxon>Pleosporomycetidae</taxon>
        <taxon>Mytilinidiales</taxon>
        <taxon>Argynnaceae</taxon>
        <taxon>Lepidopterella</taxon>
    </lineage>
</organism>
<dbReference type="AlphaFoldDB" id="A0A8E2EKT0"/>
<dbReference type="EMBL" id="KV744812">
    <property type="protein sequence ID" value="OCK85902.1"/>
    <property type="molecule type" value="Genomic_DNA"/>
</dbReference>
<gene>
    <name evidence="2" type="ORF">K432DRAFT_377279</name>
</gene>
<name>A0A8E2EKT0_9PEZI</name>
<protein>
    <recommendedName>
        <fullName evidence="1">HNH nuclease domain-containing protein</fullName>
    </recommendedName>
</protein>
<sequence>MSHGWSARLSCPTATRTQALCDGIRSRDRRCVISGTEAFGAHIYRWTGFEAAHIFPLAYEGSWNDHKHVRWTTIPLVKGRSISSVQNGLLLRSDVH</sequence>
<feature type="domain" description="HNH nuclease" evidence="1">
    <location>
        <begin position="31"/>
        <end position="96"/>
    </location>
</feature>
<accession>A0A8E2EKT0</accession>